<comment type="caution">
    <text evidence="1">The sequence shown here is derived from an EMBL/GenBank/DDBJ whole genome shotgun (WGS) entry which is preliminary data.</text>
</comment>
<dbReference type="Gene3D" id="3.80.10.10">
    <property type="entry name" value="Ribonuclease Inhibitor"/>
    <property type="match status" value="1"/>
</dbReference>
<reference evidence="1" key="1">
    <citation type="submission" date="2020-05" db="EMBL/GenBank/DDBJ databases">
        <title>Mycena genomes resolve the evolution of fungal bioluminescence.</title>
        <authorList>
            <person name="Tsai I.J."/>
        </authorList>
    </citation>
    <scope>NUCLEOTIDE SEQUENCE</scope>
    <source>
        <strain evidence="1">110903Hualien_Pintung</strain>
    </source>
</reference>
<dbReference type="EMBL" id="JACAZE010000012">
    <property type="protein sequence ID" value="KAF7302360.1"/>
    <property type="molecule type" value="Genomic_DNA"/>
</dbReference>
<proteinExistence type="predicted"/>
<dbReference type="SUPFAM" id="SSF52058">
    <property type="entry name" value="L domain-like"/>
    <property type="match status" value="1"/>
</dbReference>
<accession>A0A8H6SM93</accession>
<name>A0A8H6SM93_MYCCL</name>
<dbReference type="InterPro" id="IPR032675">
    <property type="entry name" value="LRR_dom_sf"/>
</dbReference>
<sequence length="683" mass="76796">MTLPYELIHEILCPIMDVRDHDFINTRASPFAKISESTAAYLLVSKSWLRAATPLLYRIVIIRSKCQAEALARTLSGNKVLGQFVKHLRVEGGYGLPMHTILRFSPNIEDLFLTLEIYSPDTTQGLCAGLKEINPTRLILAEHPSGAGQMHNAPVTQLVQALLQAIENKWDRLRVLHPPNWSASASRQSQFSSAFKTANRLEQVVVFDLWGAIFAVHSRIGFQICDSLEEVVVQKPVQPNWLPQLIGEFDKKKPRPKYTILSNTASLAPAFNLSYPPMESASREVQDSVWSRVLSFAMDRPIVPAVYYATSDWRSRNLRLLLVSRQFHRVGLPHFYANVYLKTAKHTARLVNILNSNPSLRPHVHTIYGPMTTADFGRADAALRLEDPALSLFSQTPAIRRLDMNRVNPYVDNYKSRPVRISWASLCALAQNAGASLTHCFVVVGAADPESAGVSPSAFRDFRALEVLSWMSNVKFVGAADAHALPKLRELQLCEADPSFLVVLSNMDLPSLTTLTMYPGSGLSKNNFWTTHGPRITELEISAEIITSEKPRLLSLFPGLRLLCVVWTKYVEHEPAPLQESLLCDQPATALEHIRFEGPHFDGLDWDFMSEWEAFFADLPVDVLPALREISVSSIHWPLTERAIAKSMWVRAAERLLKQGVFMVDNSGDRWRSRMQSRKAIED</sequence>
<dbReference type="Proteomes" id="UP000613580">
    <property type="component" value="Unassembled WGS sequence"/>
</dbReference>
<protein>
    <submittedName>
        <fullName evidence="1">Uncharacterized protein</fullName>
    </submittedName>
</protein>
<evidence type="ECO:0000313" key="2">
    <source>
        <dbReference type="Proteomes" id="UP000613580"/>
    </source>
</evidence>
<dbReference type="AlphaFoldDB" id="A0A8H6SM93"/>
<organism evidence="1 2">
    <name type="scientific">Mycena chlorophos</name>
    <name type="common">Agaric fungus</name>
    <name type="synonym">Agaricus chlorophos</name>
    <dbReference type="NCBI Taxonomy" id="658473"/>
    <lineage>
        <taxon>Eukaryota</taxon>
        <taxon>Fungi</taxon>
        <taxon>Dikarya</taxon>
        <taxon>Basidiomycota</taxon>
        <taxon>Agaricomycotina</taxon>
        <taxon>Agaricomycetes</taxon>
        <taxon>Agaricomycetidae</taxon>
        <taxon>Agaricales</taxon>
        <taxon>Marasmiineae</taxon>
        <taxon>Mycenaceae</taxon>
        <taxon>Mycena</taxon>
    </lineage>
</organism>
<gene>
    <name evidence="1" type="ORF">HMN09_00869600</name>
</gene>
<evidence type="ECO:0000313" key="1">
    <source>
        <dbReference type="EMBL" id="KAF7302360.1"/>
    </source>
</evidence>
<keyword evidence="2" id="KW-1185">Reference proteome</keyword>
<dbReference type="OrthoDB" id="2786563at2759"/>